<evidence type="ECO:0000313" key="2">
    <source>
        <dbReference type="Proteomes" id="UP000325273"/>
    </source>
</evidence>
<dbReference type="Proteomes" id="UP000325273">
    <property type="component" value="Unassembled WGS sequence"/>
</dbReference>
<dbReference type="InterPro" id="IPR034660">
    <property type="entry name" value="DinB/YfiT-like"/>
</dbReference>
<dbReference type="Gene3D" id="1.20.120.450">
    <property type="entry name" value="dinb family like domain"/>
    <property type="match status" value="1"/>
</dbReference>
<protein>
    <submittedName>
        <fullName evidence="1">DUF1993 domain-containing protein</fullName>
    </submittedName>
</protein>
<dbReference type="InterPro" id="IPR018531">
    <property type="entry name" value="DUF1993"/>
</dbReference>
<gene>
    <name evidence="1" type="ORF">FVF58_45995</name>
</gene>
<dbReference type="PANTHER" id="PTHR36922">
    <property type="entry name" value="BLL2446 PROTEIN"/>
    <property type="match status" value="1"/>
</dbReference>
<organism evidence="1 2">
    <name type="scientific">Paraburkholderia panacisoli</name>
    <dbReference type="NCBI Taxonomy" id="2603818"/>
    <lineage>
        <taxon>Bacteria</taxon>
        <taxon>Pseudomonadati</taxon>
        <taxon>Pseudomonadota</taxon>
        <taxon>Betaproteobacteria</taxon>
        <taxon>Burkholderiales</taxon>
        <taxon>Burkholderiaceae</taxon>
        <taxon>Paraburkholderia</taxon>
    </lineage>
</organism>
<accession>A0A5B0G6C4</accession>
<dbReference type="SUPFAM" id="SSF109854">
    <property type="entry name" value="DinB/YfiT-like putative metalloenzymes"/>
    <property type="match status" value="1"/>
</dbReference>
<comment type="caution">
    <text evidence="1">The sequence shown here is derived from an EMBL/GenBank/DDBJ whole genome shotgun (WGS) entry which is preliminary data.</text>
</comment>
<dbReference type="EMBL" id="VTUZ01000064">
    <property type="protein sequence ID" value="KAA0998141.1"/>
    <property type="molecule type" value="Genomic_DNA"/>
</dbReference>
<name>A0A5B0G6C4_9BURK</name>
<reference evidence="1 2" key="1">
    <citation type="submission" date="2019-08" db="EMBL/GenBank/DDBJ databases">
        <title>Paraburkholderia sp. DCY113.</title>
        <authorList>
            <person name="Kang J."/>
        </authorList>
    </citation>
    <scope>NUCLEOTIDE SEQUENCE [LARGE SCALE GENOMIC DNA]</scope>
    <source>
        <strain evidence="1 2">DCY113</strain>
    </source>
</reference>
<dbReference type="PANTHER" id="PTHR36922:SF1">
    <property type="entry name" value="DUF1993 DOMAIN-CONTAINING PROTEIN"/>
    <property type="match status" value="1"/>
</dbReference>
<dbReference type="AlphaFoldDB" id="A0A5B0G6C4"/>
<keyword evidence="2" id="KW-1185">Reference proteome</keyword>
<proteinExistence type="predicted"/>
<dbReference type="Pfam" id="PF09351">
    <property type="entry name" value="DUF1993"/>
    <property type="match status" value="1"/>
</dbReference>
<sequence>MVFSLYDVSIPVMIRGLGIMSQYFEQASAFAAENNINPTVLVEARLAPDMLPLAGQVQRASDNAKGAIERLTGREMPSFPDNETTFADLQDRIKKTISLLEAVKPDEIKDSEDLHVEMRFGGVDNVLRRDTYALTFLLPSFFFHVTTMHNILRHNGLKIGKVDYIGALTRVEA</sequence>
<evidence type="ECO:0000313" key="1">
    <source>
        <dbReference type="EMBL" id="KAA0998141.1"/>
    </source>
</evidence>